<evidence type="ECO:0000256" key="7">
    <source>
        <dbReference type="ARBA" id="ARBA00022723"/>
    </source>
</evidence>
<keyword evidence="4" id="KW-0813">Transport</keyword>
<dbReference type="PANTHER" id="PTHR11003:SF303">
    <property type="entry name" value="OS01G0696100 PROTEIN"/>
    <property type="match status" value="1"/>
</dbReference>
<keyword evidence="13" id="KW-0406">Ion transport</keyword>
<dbReference type="SUPFAM" id="SSF81324">
    <property type="entry name" value="Voltage-gated potassium channels"/>
    <property type="match status" value="2"/>
</dbReference>
<gene>
    <name evidence="18" type="ORF">GIB67_034853</name>
</gene>
<evidence type="ECO:0000256" key="4">
    <source>
        <dbReference type="ARBA" id="ARBA00022448"/>
    </source>
</evidence>
<keyword evidence="11" id="KW-0630">Potassium</keyword>
<name>A0A7J7ME33_9MAGN</name>
<keyword evidence="5" id="KW-0633">Potassium transport</keyword>
<dbReference type="GO" id="GO:0030322">
    <property type="term" value="P:stabilization of membrane potential"/>
    <property type="evidence" value="ECO:0007669"/>
    <property type="project" value="TreeGrafter"/>
</dbReference>
<evidence type="ECO:0000313" key="19">
    <source>
        <dbReference type="Proteomes" id="UP000541444"/>
    </source>
</evidence>
<dbReference type="GO" id="GO:0015271">
    <property type="term" value="F:outward rectifier potassium channel activity"/>
    <property type="evidence" value="ECO:0007669"/>
    <property type="project" value="TreeGrafter"/>
</dbReference>
<evidence type="ECO:0000256" key="2">
    <source>
        <dbReference type="ARBA" id="ARBA00010159"/>
    </source>
</evidence>
<evidence type="ECO:0000256" key="13">
    <source>
        <dbReference type="ARBA" id="ARBA00023065"/>
    </source>
</evidence>
<evidence type="ECO:0000256" key="16">
    <source>
        <dbReference type="SAM" id="Phobius"/>
    </source>
</evidence>
<reference evidence="18 19" key="1">
    <citation type="journal article" date="2020" name="IScience">
        <title>Genome Sequencing of the Endangered Kingdonia uniflora (Circaeasteraceae, Ranunculales) Reveals Potential Mechanisms of Evolutionary Specialization.</title>
        <authorList>
            <person name="Sun Y."/>
            <person name="Deng T."/>
            <person name="Zhang A."/>
            <person name="Moore M.J."/>
            <person name="Landis J.B."/>
            <person name="Lin N."/>
            <person name="Zhang H."/>
            <person name="Zhang X."/>
            <person name="Huang J."/>
            <person name="Zhang X."/>
            <person name="Sun H."/>
            <person name="Wang H."/>
        </authorList>
    </citation>
    <scope>NUCLEOTIDE SEQUENCE [LARGE SCALE GENOMIC DNA]</scope>
    <source>
        <strain evidence="18">TB1705</strain>
        <tissue evidence="18">Leaf</tissue>
    </source>
</reference>
<evidence type="ECO:0000256" key="14">
    <source>
        <dbReference type="ARBA" id="ARBA00023136"/>
    </source>
</evidence>
<feature type="domain" description="Potassium channel" evidence="17">
    <location>
        <begin position="221"/>
        <end position="290"/>
    </location>
</feature>
<keyword evidence="15" id="KW-0407">Ion channel</keyword>
<dbReference type="EMBL" id="JACGCM010001586">
    <property type="protein sequence ID" value="KAF6153131.1"/>
    <property type="molecule type" value="Genomic_DNA"/>
</dbReference>
<feature type="domain" description="Potassium channel" evidence="17">
    <location>
        <begin position="98"/>
        <end position="175"/>
    </location>
</feature>
<protein>
    <recommendedName>
        <fullName evidence="17">Potassium channel domain-containing protein</fullName>
    </recommendedName>
</protein>
<keyword evidence="7" id="KW-0479">Metal-binding</keyword>
<keyword evidence="9" id="KW-0631">Potassium channel</keyword>
<sequence>MDVLLLSNRVVVNESAKPSLTSSGLHDASPSTARSSPSASYINLIANLNKRKRLPLRSHSAPSLFTEIKEEDSGCNSIKNGTNMWSTPSIARQAFIGVIAYIMIGIVVYMVRSGSFKGQSTFRLVDAINFSVVTHCTIGYGDIKPDTTFSKLFTCGFVLVGFGFIDILLNGFVVYVLDRQETVLLSALDENWFNVMFKTYMIDTKKGRMRIRMKVALALGVVVSCIATGTAMAHVLESLSWTDSFYLSVTSVTTVGYGDYVFKTVKGRCFAIVWLLVSTLAVARAFLYLTELRIDKRNRKIAQWVLQKKITLSNLVAADLDNDGSIRQRNNIPEQEVLLCTSQLGETISGPIPFSVRVHHDDLELLAELKDHLPYGLKLAGAEAYLFVTVDYDLSIHFNHEWKPLVFFAESEAMQEPI</sequence>
<dbReference type="PANTHER" id="PTHR11003">
    <property type="entry name" value="POTASSIUM CHANNEL, SUBFAMILY K"/>
    <property type="match status" value="1"/>
</dbReference>
<dbReference type="InterPro" id="IPR003280">
    <property type="entry name" value="2pore_dom_K_chnl"/>
</dbReference>
<comment type="subcellular location">
    <subcellularLocation>
        <location evidence="1">Membrane</location>
        <topology evidence="1">Multi-pass membrane protein</topology>
    </subcellularLocation>
</comment>
<dbReference type="GO" id="GO:0022841">
    <property type="term" value="F:potassium ion leak channel activity"/>
    <property type="evidence" value="ECO:0007669"/>
    <property type="project" value="TreeGrafter"/>
</dbReference>
<dbReference type="OrthoDB" id="415460at2759"/>
<dbReference type="GO" id="GO:0046872">
    <property type="term" value="F:metal ion binding"/>
    <property type="evidence" value="ECO:0007669"/>
    <property type="project" value="UniProtKB-KW"/>
</dbReference>
<comment type="subunit">
    <text evidence="3">Homodimer.</text>
</comment>
<keyword evidence="6 16" id="KW-0812">Transmembrane</keyword>
<evidence type="ECO:0000256" key="5">
    <source>
        <dbReference type="ARBA" id="ARBA00022538"/>
    </source>
</evidence>
<dbReference type="Gene3D" id="1.10.287.70">
    <property type="match status" value="2"/>
</dbReference>
<feature type="transmembrane region" description="Helical" evidence="16">
    <location>
        <begin position="149"/>
        <end position="177"/>
    </location>
</feature>
<evidence type="ECO:0000313" key="18">
    <source>
        <dbReference type="EMBL" id="KAF6153131.1"/>
    </source>
</evidence>
<evidence type="ECO:0000259" key="17">
    <source>
        <dbReference type="Pfam" id="PF07885"/>
    </source>
</evidence>
<dbReference type="FunFam" id="1.10.287.70:FF:000138">
    <property type="entry name" value="Two-pore potassium channel 2-like"/>
    <property type="match status" value="1"/>
</dbReference>
<feature type="transmembrane region" description="Helical" evidence="16">
    <location>
        <begin position="215"/>
        <end position="236"/>
    </location>
</feature>
<organism evidence="18 19">
    <name type="scientific">Kingdonia uniflora</name>
    <dbReference type="NCBI Taxonomy" id="39325"/>
    <lineage>
        <taxon>Eukaryota</taxon>
        <taxon>Viridiplantae</taxon>
        <taxon>Streptophyta</taxon>
        <taxon>Embryophyta</taxon>
        <taxon>Tracheophyta</taxon>
        <taxon>Spermatophyta</taxon>
        <taxon>Magnoliopsida</taxon>
        <taxon>Ranunculales</taxon>
        <taxon>Circaeasteraceae</taxon>
        <taxon>Kingdonia</taxon>
    </lineage>
</organism>
<evidence type="ECO:0000256" key="10">
    <source>
        <dbReference type="ARBA" id="ARBA00022837"/>
    </source>
</evidence>
<keyword evidence="12 16" id="KW-1133">Transmembrane helix</keyword>
<evidence type="ECO:0000256" key="15">
    <source>
        <dbReference type="ARBA" id="ARBA00023303"/>
    </source>
</evidence>
<evidence type="ECO:0000256" key="1">
    <source>
        <dbReference type="ARBA" id="ARBA00004141"/>
    </source>
</evidence>
<evidence type="ECO:0000256" key="11">
    <source>
        <dbReference type="ARBA" id="ARBA00022958"/>
    </source>
</evidence>
<evidence type="ECO:0000256" key="9">
    <source>
        <dbReference type="ARBA" id="ARBA00022826"/>
    </source>
</evidence>
<dbReference type="FunFam" id="1.10.287.70:FF:000102">
    <property type="entry name" value="Two-pore potassium channel 3"/>
    <property type="match status" value="1"/>
</dbReference>
<keyword evidence="10" id="KW-0106">Calcium</keyword>
<evidence type="ECO:0000256" key="3">
    <source>
        <dbReference type="ARBA" id="ARBA00011738"/>
    </source>
</evidence>
<evidence type="ECO:0000256" key="12">
    <source>
        <dbReference type="ARBA" id="ARBA00022989"/>
    </source>
</evidence>
<dbReference type="Pfam" id="PF07885">
    <property type="entry name" value="Ion_trans_2"/>
    <property type="match status" value="2"/>
</dbReference>
<dbReference type="GO" id="GO:0009705">
    <property type="term" value="C:plant-type vacuole membrane"/>
    <property type="evidence" value="ECO:0007669"/>
    <property type="project" value="TreeGrafter"/>
</dbReference>
<dbReference type="InterPro" id="IPR013099">
    <property type="entry name" value="K_chnl_dom"/>
</dbReference>
<keyword evidence="19" id="KW-1185">Reference proteome</keyword>
<dbReference type="PRINTS" id="PR01333">
    <property type="entry name" value="2POREKCHANEL"/>
</dbReference>
<dbReference type="GO" id="GO:0005886">
    <property type="term" value="C:plasma membrane"/>
    <property type="evidence" value="ECO:0007669"/>
    <property type="project" value="TreeGrafter"/>
</dbReference>
<keyword evidence="8" id="KW-0677">Repeat</keyword>
<dbReference type="AlphaFoldDB" id="A0A7J7ME33"/>
<dbReference type="Proteomes" id="UP000541444">
    <property type="component" value="Unassembled WGS sequence"/>
</dbReference>
<evidence type="ECO:0000256" key="6">
    <source>
        <dbReference type="ARBA" id="ARBA00022692"/>
    </source>
</evidence>
<comment type="similarity">
    <text evidence="2">Belongs to the two pore domain potassium channel (TC 1.A.1.7) family.</text>
</comment>
<feature type="transmembrane region" description="Helical" evidence="16">
    <location>
        <begin position="90"/>
        <end position="111"/>
    </location>
</feature>
<accession>A0A7J7ME33</accession>
<proteinExistence type="inferred from homology"/>
<keyword evidence="14 16" id="KW-0472">Membrane</keyword>
<evidence type="ECO:0000256" key="8">
    <source>
        <dbReference type="ARBA" id="ARBA00022737"/>
    </source>
</evidence>
<comment type="caution">
    <text evidence="18">The sequence shown here is derived from an EMBL/GenBank/DDBJ whole genome shotgun (WGS) entry which is preliminary data.</text>
</comment>
<feature type="transmembrane region" description="Helical" evidence="16">
    <location>
        <begin position="271"/>
        <end position="290"/>
    </location>
</feature>